<dbReference type="InterPro" id="IPR001846">
    <property type="entry name" value="VWF_type-D"/>
</dbReference>
<sequence length="4675" mass="517208">MFLKYCILLAIFLGYGLCENEKNISRQLNGTVTGNQTLARADGPYLVTSDLIVPENATLTIEPGAILNFVPYVGIRVRGSFHAKGTPSQRITFRAVPCGETSFCNKTDGALFYSHGIRLVDGSSYNNGRLQLQYNGRWGTVCNDWSSWDLRDTHVACRHLGFLGGKRHYYYPGSGPVMMKTVGCKGTEKSLWDCSYRWIMSNQYSCAHSRDVGIECDTLLPYLAEIFYWKGIYFELTNSSEMKGSSCLEHVDIENALEGVNAVKNAPDLLHVMINGSAFGLNIKELAKPLAVIDSSILGPKLAGVNIENSCGDVIIENVTVQNARFGGGLIYKRLAVNFCSVIPEKASFPLLLNAAGNHHLVDCSKIFRASPGRKISMYLRIINGSGFELNITDASTDIKTQLHRITSDYNGRTFKTGYTSILELSFYSKGSSNLEIVVMEDQGGTSSLVISNSTFSNNAKSGITVDNLICNSRISRTTVIGNNYNGLYITKATGTLEFTDVKSSKNQAKGIVVDAGTLLFQMSDSLVEENGGQGLHILNQVNSTINIYNTQFVRNNNGEGVYLQAFRYCYVRLLEVLSLGNSQNGALFTRLSDTRLNFSSCKFDGNSNIGVYATYFFRGGLNLEKISTSNNYGSGYAFELGDTSINIESSSSFGNGKDGFYVENQGGEVVLKDFIAGGNKRQGLWFLDTKSARLRSVHLLNCNVSGNSQYGVLFYLTYRIDQRPENYVIKVANSTIFNNYLGGCMLYPADCGWGNNRWQRSVQLLFTGNKVKGNKKNGLDIYGPEWYVLSAVLADNIYYENSGLALIVRHGRRCSYENSSPFNLQVSSNIFLKNKGENIFFVDCETLPTKCRVTIRNNTFLDNQRIRLFSSNYLRTKTQAVLAVKGGNVSIKYNSFINPLFSHELAALLKDREHVLLTEENWWGTRDECKIKDRLFDFEDRVELAQIQYYPFLDSYNSTSPKLLDGVRPLCFLRGNNLGGTLNHVLNITNPNDAYRVISDVTILSDGVLFIEGNITLEFPLKSVFLVQGKVIIKGNKKERVKFLPRGPLLRDIRLVGGPAPWEGVVEIWINSTWMPVCVHTYGHEDDIVCRQLGYEPVNSYYHNPSGKEKIFLHNVKCDTDQGDSITICNKRNWISSSSCTRNVLYVGCKIPYWAGVHLAVTSKESVLSNVEVRYAGFPYRDDLTIPGIAFRVDLPRHVISGVFVSNSASIGFQIMYPDPLKDSNTIENSTIAETESDGVRLESPFIEFLSTNVVNTKGYGFSYRYNWNALNTHVVKMADATVKKFMDICTESETFISDSSVVYYLVVTLRSRAACKAIITVPPKYTIGLQLIYHNVHSIAFHVYNGTNKTKGTLWDIHMLQWYSRPAWMTGNSSILLEKGYGYPDEDDTVHFLLFLIKSGGKTKIRSPNLVISKSNFSHNSEGGIFLGGDNAGIVEIQKTDVRESPKNGLSTAFSHVNSLKLLNCHFVRNKIGIKLSSFSGNVNIENTKTSNSTENGLYVDTNGEKTINIENSGVFHSNGYGLFLDGSYTKVKLSATKIFFGWNKASSVYSRSYYGCNSPCSSHTSFINCTFYANRGPVIDINVSPHSNPWQFDGNLFLNNTQGPVILTTRYTNRYYTPEIFVRNNSFLFNFCQDKSVIDIIGGTKVLIIEGNIFKQNHGRSVYIERTSPSGATIRSNVFTNNSCLNSGVIEIQRISEDIAIVDNILKSNKGQFMVLLQCEYVLGVNTGMKNVTFLNNSLLNNVAVSSSSPTCELEVSGFTLEWNGMEWRAFFINFNRFSSQDFSKELCAYTHVSSHSSTLQAALNFWGYDDEEKIKERIFHAEDEYEYAFAVFRPYISNAGSTIKGSEENTTFNALSKSFLGGRILSNVLLRKEKSPYTVVSDVTILPEASLSIDPGVEMHFKPRVGMLVLGSLFVGGNVDQPVKFSLSKRTKGDDSLKIRLTGGKFPWEGRVEILHNWNWTSLCFNETQDTKTNDAKLICEHLGYKAPLSINHSHHNSSGPRDACAALHCKGSELDLAECSLSFQNQSCNMSYHLVLNCGEGRPWGNIRFLREARDTSNLSTSSLQHLRIEHCGEKHGQNVAAIEMIQYVPKVNHVTVLNCTSGGIKVWFPEKEVIITNSSFLNTGGNGIDFISTKSNATLKNVKSIKNEFGLSFHEAYGDWIDIYGKVNLCSPQKVVNVMDHDVFVYFRAPFVSFSDLEVSCQIKVQTEASAGFAIQLLVLKNARYFRIELPNGQEIFRSYGSSSDLLLKRKLIKWDSFTVTFDGSYSSKMLFHIRRVDSKDIPCSFDRGFCGWRRYPISHFKGIALRKKWYYGDTLYGYDHTYSGNGGVLHLWQHWFSGYAAFTSPSISSDKNYCYLVFYFRRFDRNSKSLASLSIFLIEDISDNSTLLFSMSDYVTHWKKIVIELPYTDASYSIVILGYEEAWADIEIDDLAFVSCDSSATAVHQVTGSVFSDNKKQGIHYTMTQSERHIFKVERCQVTNNGLNPVLRGSLPGAIHLNAFEQVFEIVNNYIAGNNNGGIYSKILNELSTTRPRVSHIHANTIEYNKGGTLHVEGVSGPYMNVNVSNNYFSRNLARDLDGKADSVCVITKLWAIVQGNFFYSNVGHYVLLYDNSQTSTVGLRFVNNTLYKNGARGLDVNYGATILCNGTAEIHGNVLQNPDNRYQFSTTMRGSPITVNATLNWWGENVPNLISSLIMDRTTDYRLSITIVFRPFVKLQPQRALSVSCPPEWIKDDEMCYMYKGGSFTFTDAEKYCGSYGGNLVTMLSNEDKRLIKHLRQKESLVHSGVLPSLWTISRRFLRESHSGYDQKNKVCPVVAATGNISQVHCDEFLPFVCVRRPVIHCPNSCFHNGDCIGATCFCYPGWTGEDCSKFHCHDLHNCSGKGECMGPNVCKCYPGYLGHGCTYSFCGKYESCADCVTDPFCGWCDSSRSCLGGFAAGPPGISCPAWFYYHCYTIGDERCSRDIMRVNCRGRYCNFKDGGATTESCQKCSDLERCHKITEDNQCRSWNETKCPGGKIKVNYTDPQRRNNVEFAKNVKFVEPNETLVYACPVILPNQERVSLVLVAPKVLKVQKGDILCSPQAGGIMHKIVKEISDGPFQLMLSAPAGLEEIIKYADFKDKVTAVQVDDDSTFEDEPNQDDLRDVITGNITLDEGRVIALKNGIYKCLGHTYDTRKITVHSFYLVIEKNNTIPKKGDIVVSNTSDGFIETIVKVHRTNNTDYLETKFQRCEANSHWKGTRLQESEKRLSGSVSCSGGDNNEGLVLSKPEDGSRQFFVNDSIIGRPSKAFIAKVVEVYSSGNFLLVEVISAKLDGNGTITTAVDINILKSHNRRSRRSTRYDFELASFKPDGIHHKLLSTESAKLQVSLDMFFELTMFLEIEPKWLGGIEDAAVGLELKGELDFSLTFNVDGELRYNKRLNIMKGKQLGRSIYIPVGPIKIPAGIFLEISGDASAGLSGKVSRSLSVNGGVSLGGECRWSRDSCYKTADTVTLRKDWSSPDPQLEAGAFVRITVTPKISVKLPASPKSQSKAIKSSFFSFFDDLVEAGFEYVDLSMAVFVSVPLEAGLAIRLPTSQCSGNKPAELESFYGISDVHLGVSVGFLKKHLTLDLSLGYSKSKRYRDCICPVKSERLCVGPPPPQPPPPVDGNPTPGPPPKNNKGNKPPPSGKTGKFQCGKGPICSGKRTGSDCDQPHRGLLQNCSGNGDPIIAPKCEAECNCSGGWEGEFCERLLANGGGDPHLETLDGVNFDFFGIGEFWIALKAGRSVVTIMTIKTERVQDLPITRIDGVEMNATSNLSEPIEISNGTVLLDHQRRFSFEAEENSVVLISLQYDAGVTVTIDVRHSRVMKRQYLNILYSPTAAYKGHTEGLCGFMDNNATNDFMGTDGTLYDEAVQFAESWRITDCHDGSGTKDSWSWNSSNFYHDDIMDLTYTDPTYIPMYSLDGISRSLLQIATSMCQSLNISDNDLQSCIFDVAITNDTTFTDQETFKRDCPDQCSGKGRCINGTCKCIEGWTGKSCDKGSCLNCSTIHGECVKGFCVCDLGWEGRSCELEATCFGVNNCTSPEHGSCKTTDVCQCNPGYIGASCSIVPTCYDVSNCSGNGICVDFDVCKCNTGWTGRNCARYSCERLNYCSEHGSCVAFDKCTCDYGWTGVSCALPDCEAVNQCSDKGECISSDKCRCLPGFIGADCGQMADCSHLANCSGQGVCVSTEMLNVSCSCYLGFTGDNCSQPTCTTVNNCSAHGACMEAEFCKCDFGYIGTDCSNFSCEAVNYCSGKCIGNGKCVGYDLCLCNSSWSGRACSVPDCSAVKNCSGQGDCILPNVCSCYPAFDGEYCDQKAKPNINPPRFNQTFYSAAIMENSPVGTVILQVKANDTDSGRNGQIFYAILGDDKVESILTVGGQSGKVYNAKTLDFETIEMKSFNVTMVVVDNGYPQKSGIATVQITIVDENDNCPTFIEPPGDLKLEFLALIPGETVTKVSAIDLDSGVNSDITYSLSKNDAFSIDNKTGVVTVVSDLTEKVHRLTVSASDNGDVSCITEISLIVEIGVFPTTKAQTSSALPETLPPKTEPRTRSTTSFTNRKSETSGTSTIPETTAFTGATTSHVPTEAGADPQEGPNYAIIGGSAAGGVLLLLIAVMVIRKCLCRNSTSSETTGRWNASMDFEMSLRK</sequence>
<feature type="domain" description="EGF-like" evidence="17">
    <location>
        <begin position="4198"/>
        <end position="4236"/>
    </location>
</feature>
<evidence type="ECO:0000313" key="23">
    <source>
        <dbReference type="Proteomes" id="UP001159428"/>
    </source>
</evidence>
<dbReference type="PROSITE" id="PS50287">
    <property type="entry name" value="SRCR_2"/>
    <property type="match status" value="3"/>
</dbReference>
<feature type="disulfide bond" evidence="12">
    <location>
        <begin position="4298"/>
        <end position="4307"/>
    </location>
</feature>
<evidence type="ECO:0000256" key="9">
    <source>
        <dbReference type="ARBA" id="ARBA00023170"/>
    </source>
</evidence>
<dbReference type="Pfam" id="PF00530">
    <property type="entry name" value="SRCR"/>
    <property type="match status" value="3"/>
</dbReference>
<dbReference type="CDD" id="cd11304">
    <property type="entry name" value="Cadherin_repeat"/>
    <property type="match status" value="2"/>
</dbReference>
<reference evidence="22 23" key="1">
    <citation type="submission" date="2022-05" db="EMBL/GenBank/DDBJ databases">
        <authorList>
            <consortium name="Genoscope - CEA"/>
            <person name="William W."/>
        </authorList>
    </citation>
    <scope>NUCLEOTIDE SEQUENCE [LARGE SCALE GENOMIC DNA]</scope>
</reference>
<keyword evidence="8 13" id="KW-1015">Disulfide bond</keyword>
<dbReference type="InterPro" id="IPR013320">
    <property type="entry name" value="ConA-like_dom_sf"/>
</dbReference>
<feature type="chain" id="PRO_5043740108" evidence="16">
    <location>
        <begin position="19"/>
        <end position="4675"/>
    </location>
</feature>
<evidence type="ECO:0000256" key="6">
    <source>
        <dbReference type="ARBA" id="ARBA00022989"/>
    </source>
</evidence>
<dbReference type="SUPFAM" id="SSF51126">
    <property type="entry name" value="Pectin lyase-like"/>
    <property type="match status" value="7"/>
</dbReference>
<name>A0AAU9WIX7_9CNID</name>
<dbReference type="FunFam" id="3.10.250.10:FF:000007">
    <property type="entry name" value="Soluble scavenger receptor cysteine-rich domain-containing protein SSC5D"/>
    <property type="match status" value="1"/>
</dbReference>
<evidence type="ECO:0000256" key="10">
    <source>
        <dbReference type="ARBA" id="ARBA00023180"/>
    </source>
</evidence>
<feature type="domain" description="SRCR" evidence="20">
    <location>
        <begin position="117"/>
        <end position="217"/>
    </location>
</feature>
<dbReference type="SMART" id="SM00034">
    <property type="entry name" value="CLECT"/>
    <property type="match status" value="1"/>
</dbReference>
<dbReference type="Gene3D" id="2.10.25.10">
    <property type="entry name" value="Laminin"/>
    <property type="match status" value="6"/>
</dbReference>
<dbReference type="InterPro" id="IPR020894">
    <property type="entry name" value="Cadherin_CS"/>
</dbReference>
<feature type="disulfide bond" evidence="12">
    <location>
        <begin position="2867"/>
        <end position="2876"/>
    </location>
</feature>
<evidence type="ECO:0000256" key="2">
    <source>
        <dbReference type="ARBA" id="ARBA00022692"/>
    </source>
</evidence>
<dbReference type="PROSITE" id="PS01186">
    <property type="entry name" value="EGF_2"/>
    <property type="match status" value="7"/>
</dbReference>
<comment type="subcellular location">
    <subcellularLocation>
        <location evidence="1">Membrane</location>
    </subcellularLocation>
</comment>
<dbReference type="Gene3D" id="2.160.20.10">
    <property type="entry name" value="Single-stranded right-handed beta-helix, Pectin lyase-like"/>
    <property type="match status" value="4"/>
</dbReference>
<dbReference type="PROSITE" id="PS00022">
    <property type="entry name" value="EGF_1"/>
    <property type="match status" value="8"/>
</dbReference>
<feature type="disulfide bond" evidence="12">
    <location>
        <begin position="4260"/>
        <end position="4269"/>
    </location>
</feature>
<feature type="disulfide bond" evidence="12">
    <location>
        <begin position="2850"/>
        <end position="2860"/>
    </location>
</feature>
<feature type="disulfide bond" evidence="13">
    <location>
        <begin position="2014"/>
        <end position="2024"/>
    </location>
</feature>
<feature type="disulfide bond" evidence="12">
    <location>
        <begin position="4119"/>
        <end position="4128"/>
    </location>
</feature>
<dbReference type="Pfam" id="PF13229">
    <property type="entry name" value="Beta_helix"/>
    <property type="match status" value="2"/>
</dbReference>
<evidence type="ECO:0000256" key="4">
    <source>
        <dbReference type="ARBA" id="ARBA00022737"/>
    </source>
</evidence>
<keyword evidence="2 15" id="KW-0812">Transmembrane</keyword>
<dbReference type="InterPro" id="IPR000998">
    <property type="entry name" value="MAM_dom"/>
</dbReference>
<feature type="domain" description="Cadherin" evidence="19">
    <location>
        <begin position="4355"/>
        <end position="4462"/>
    </location>
</feature>
<dbReference type="InterPro" id="IPR006626">
    <property type="entry name" value="PbH1"/>
</dbReference>
<dbReference type="PANTHER" id="PTHR47653">
    <property type="entry name" value="PROTEIN BARK BEETLE"/>
    <property type="match status" value="1"/>
</dbReference>
<evidence type="ECO:0000256" key="14">
    <source>
        <dbReference type="SAM" id="MobiDB-lite"/>
    </source>
</evidence>
<feature type="compositionally biased region" description="Pro residues" evidence="14">
    <location>
        <begin position="3642"/>
        <end position="3673"/>
    </location>
</feature>
<evidence type="ECO:0000256" key="13">
    <source>
        <dbReference type="PROSITE-ProRule" id="PRU00196"/>
    </source>
</evidence>
<keyword evidence="12" id="KW-0245">EGF-like domain</keyword>
<dbReference type="PANTHER" id="PTHR47653:SF1">
    <property type="entry name" value="DELETED IN MALIGNANT BRAIN TUMORS 1 PROTEIN"/>
    <property type="match status" value="1"/>
</dbReference>
<dbReference type="InterPro" id="IPR001304">
    <property type="entry name" value="C-type_lectin-like"/>
</dbReference>
<feature type="region of interest" description="Disordered" evidence="14">
    <location>
        <begin position="3642"/>
        <end position="3681"/>
    </location>
</feature>
<feature type="disulfide bond" evidence="12">
    <location>
        <begin position="4187"/>
        <end position="4196"/>
    </location>
</feature>
<accession>A0AAU9WIX7</accession>
<dbReference type="Gene3D" id="3.10.250.10">
    <property type="entry name" value="SRCR-like domain"/>
    <property type="match status" value="3"/>
</dbReference>
<keyword evidence="9" id="KW-0675">Receptor</keyword>
<dbReference type="PROSITE" id="PS00232">
    <property type="entry name" value="CADHERIN_1"/>
    <property type="match status" value="1"/>
</dbReference>
<evidence type="ECO:0000259" key="20">
    <source>
        <dbReference type="PROSITE" id="PS50287"/>
    </source>
</evidence>
<evidence type="ECO:0000259" key="17">
    <source>
        <dbReference type="PROSITE" id="PS50026"/>
    </source>
</evidence>
<evidence type="ECO:0000256" key="1">
    <source>
        <dbReference type="ARBA" id="ARBA00004370"/>
    </source>
</evidence>
<evidence type="ECO:0000256" key="7">
    <source>
        <dbReference type="ARBA" id="ARBA00023136"/>
    </source>
</evidence>
<evidence type="ECO:0000256" key="15">
    <source>
        <dbReference type="SAM" id="Phobius"/>
    </source>
</evidence>
<dbReference type="PROSITE" id="PS50268">
    <property type="entry name" value="CADHERIN_2"/>
    <property type="match status" value="2"/>
</dbReference>
<dbReference type="FunFam" id="2.60.40.60:FF:000020">
    <property type="entry name" value="Dachsous cadherin-related 1b"/>
    <property type="match status" value="1"/>
</dbReference>
<dbReference type="InterPro" id="IPR036772">
    <property type="entry name" value="SRCR-like_dom_sf"/>
</dbReference>
<dbReference type="SMART" id="SM00216">
    <property type="entry name" value="VWD"/>
    <property type="match status" value="1"/>
</dbReference>
<feature type="disulfide bond" evidence="13">
    <location>
        <begin position="142"/>
        <end position="206"/>
    </location>
</feature>
<evidence type="ECO:0000259" key="19">
    <source>
        <dbReference type="PROSITE" id="PS50268"/>
    </source>
</evidence>
<dbReference type="InterPro" id="IPR053243">
    <property type="entry name" value="SJ_maturation_regulator"/>
</dbReference>
<dbReference type="SMART" id="SM00181">
    <property type="entry name" value="EGF"/>
    <property type="match status" value="13"/>
</dbReference>
<feature type="domain" description="VWFD" evidence="21">
    <location>
        <begin position="3737"/>
        <end position="3916"/>
    </location>
</feature>
<dbReference type="PRINTS" id="PR00258">
    <property type="entry name" value="SPERACTRCPTR"/>
</dbReference>
<feature type="compositionally biased region" description="Polar residues" evidence="14">
    <location>
        <begin position="4579"/>
        <end position="4600"/>
    </location>
</feature>
<feature type="disulfide bond" evidence="13">
    <location>
        <begin position="184"/>
        <end position="194"/>
    </location>
</feature>
<feature type="domain" description="EGF-like" evidence="17">
    <location>
        <begin position="4095"/>
        <end position="4129"/>
    </location>
</feature>
<feature type="domain" description="EGF-like" evidence="17">
    <location>
        <begin position="4276"/>
        <end position="4308"/>
    </location>
</feature>
<feature type="domain" description="Cadherin" evidence="19">
    <location>
        <begin position="4478"/>
        <end position="4574"/>
    </location>
</feature>
<evidence type="ECO:0000259" key="18">
    <source>
        <dbReference type="PROSITE" id="PS50060"/>
    </source>
</evidence>
<dbReference type="GO" id="GO:0005509">
    <property type="term" value="F:calcium ion binding"/>
    <property type="evidence" value="ECO:0007669"/>
    <property type="project" value="UniProtKB-UniRule"/>
</dbReference>
<keyword evidence="5 11" id="KW-0106">Calcium</keyword>
<evidence type="ECO:0000256" key="3">
    <source>
        <dbReference type="ARBA" id="ARBA00022729"/>
    </source>
</evidence>
<dbReference type="Pfam" id="PF25024">
    <property type="entry name" value="EGF_TEN"/>
    <property type="match status" value="2"/>
</dbReference>
<gene>
    <name evidence="22" type="ORF">PMEA_00004751</name>
</gene>
<dbReference type="InterPro" id="IPR002126">
    <property type="entry name" value="Cadherin-like_dom"/>
</dbReference>
<protein>
    <submittedName>
        <fullName evidence="22">Uncharacterized protein</fullName>
    </submittedName>
</protein>
<feature type="domain" description="SRCR" evidence="20">
    <location>
        <begin position="1943"/>
        <end position="2044"/>
    </location>
</feature>
<dbReference type="EMBL" id="CALNXJ010000013">
    <property type="protein sequence ID" value="CAH3113006.1"/>
    <property type="molecule type" value="Genomic_DNA"/>
</dbReference>
<feature type="domain" description="SRCR" evidence="20">
    <location>
        <begin position="1054"/>
        <end position="1151"/>
    </location>
</feature>
<dbReference type="InterPro" id="IPR012334">
    <property type="entry name" value="Pectin_lyas_fold"/>
</dbReference>
<evidence type="ECO:0000256" key="12">
    <source>
        <dbReference type="PROSITE-ProRule" id="PRU00076"/>
    </source>
</evidence>
<keyword evidence="23" id="KW-1185">Reference proteome</keyword>
<feature type="disulfide bond" evidence="12">
    <location>
        <begin position="4280"/>
        <end position="4290"/>
    </location>
</feature>
<feature type="domain" description="MAM" evidence="18">
    <location>
        <begin position="2288"/>
        <end position="2445"/>
    </location>
</feature>
<proteinExistence type="predicted"/>
<feature type="transmembrane region" description="Helical" evidence="15">
    <location>
        <begin position="4625"/>
        <end position="4646"/>
    </location>
</feature>
<dbReference type="SMART" id="SM00710">
    <property type="entry name" value="PbH1"/>
    <property type="match status" value="30"/>
</dbReference>
<dbReference type="Proteomes" id="UP001159428">
    <property type="component" value="Unassembled WGS sequence"/>
</dbReference>
<keyword evidence="10" id="KW-0325">Glycoprotein</keyword>
<dbReference type="InterPro" id="IPR015919">
    <property type="entry name" value="Cadherin-like_sf"/>
</dbReference>
<dbReference type="InterPro" id="IPR016187">
    <property type="entry name" value="CTDL_fold"/>
</dbReference>
<evidence type="ECO:0000256" key="5">
    <source>
        <dbReference type="ARBA" id="ARBA00022837"/>
    </source>
</evidence>
<dbReference type="SUPFAM" id="SSF49313">
    <property type="entry name" value="Cadherin-like"/>
    <property type="match status" value="2"/>
</dbReference>
<evidence type="ECO:0000256" key="16">
    <source>
        <dbReference type="SAM" id="SignalP"/>
    </source>
</evidence>
<dbReference type="InterPro" id="IPR039448">
    <property type="entry name" value="Beta_helix"/>
</dbReference>
<dbReference type="PROSITE" id="PS50060">
    <property type="entry name" value="MAM_2"/>
    <property type="match status" value="1"/>
</dbReference>
<dbReference type="Pfam" id="PF00094">
    <property type="entry name" value="VWD"/>
    <property type="match status" value="1"/>
</dbReference>
<organism evidence="22 23">
    <name type="scientific">Pocillopora meandrina</name>
    <dbReference type="NCBI Taxonomy" id="46732"/>
    <lineage>
        <taxon>Eukaryota</taxon>
        <taxon>Metazoa</taxon>
        <taxon>Cnidaria</taxon>
        <taxon>Anthozoa</taxon>
        <taxon>Hexacorallia</taxon>
        <taxon>Scleractinia</taxon>
        <taxon>Astrocoeniina</taxon>
        <taxon>Pocilloporidae</taxon>
        <taxon>Pocillopora</taxon>
    </lineage>
</organism>
<dbReference type="SMART" id="SM00112">
    <property type="entry name" value="CA"/>
    <property type="match status" value="2"/>
</dbReference>
<keyword evidence="3 16" id="KW-0732">Signal</keyword>
<evidence type="ECO:0000256" key="11">
    <source>
        <dbReference type="PROSITE-ProRule" id="PRU00043"/>
    </source>
</evidence>
<evidence type="ECO:0000256" key="8">
    <source>
        <dbReference type="ARBA" id="ARBA00023157"/>
    </source>
</evidence>
<keyword evidence="7 15" id="KW-0472">Membrane</keyword>
<evidence type="ECO:0000259" key="21">
    <source>
        <dbReference type="PROSITE" id="PS51233"/>
    </source>
</evidence>
<feature type="signal peptide" evidence="16">
    <location>
        <begin position="1"/>
        <end position="18"/>
    </location>
</feature>
<feature type="domain" description="EGF-like" evidence="17">
    <location>
        <begin position="4237"/>
        <end position="4270"/>
    </location>
</feature>
<dbReference type="GO" id="GO:0005886">
    <property type="term" value="C:plasma membrane"/>
    <property type="evidence" value="ECO:0007669"/>
    <property type="project" value="InterPro"/>
</dbReference>
<dbReference type="SUPFAM" id="SSF56487">
    <property type="entry name" value="SRCR-like"/>
    <property type="match status" value="3"/>
</dbReference>
<dbReference type="PROSITE" id="PS50026">
    <property type="entry name" value="EGF_3"/>
    <property type="match status" value="6"/>
</dbReference>
<feature type="domain" description="EGF-like" evidence="17">
    <location>
        <begin position="4163"/>
        <end position="4197"/>
    </location>
</feature>
<feature type="domain" description="EGF-like" evidence="17">
    <location>
        <begin position="2846"/>
        <end position="2877"/>
    </location>
</feature>
<dbReference type="Pfam" id="PF00028">
    <property type="entry name" value="Cadherin"/>
    <property type="match status" value="2"/>
</dbReference>
<dbReference type="SUPFAM" id="SSF49899">
    <property type="entry name" value="Concanavalin A-like lectins/glucanases"/>
    <property type="match status" value="1"/>
</dbReference>
<dbReference type="InterPro" id="IPR000742">
    <property type="entry name" value="EGF"/>
</dbReference>
<dbReference type="InterPro" id="IPR001190">
    <property type="entry name" value="SRCR"/>
</dbReference>
<dbReference type="GO" id="GO:0007156">
    <property type="term" value="P:homophilic cell adhesion via plasma membrane adhesion molecules"/>
    <property type="evidence" value="ECO:0007669"/>
    <property type="project" value="InterPro"/>
</dbReference>
<dbReference type="PRINTS" id="PR00205">
    <property type="entry name" value="CADHERIN"/>
</dbReference>
<comment type="caution">
    <text evidence="22">The sequence shown here is derived from an EMBL/GenBank/DDBJ whole genome shotgun (WGS) entry which is preliminary data.</text>
</comment>
<dbReference type="SMART" id="SM00202">
    <property type="entry name" value="SR"/>
    <property type="match status" value="3"/>
</dbReference>
<comment type="caution">
    <text evidence="13">Lacks conserved residue(s) required for the propagation of feature annotation.</text>
</comment>
<dbReference type="GO" id="GO:0045217">
    <property type="term" value="P:cell-cell junction maintenance"/>
    <property type="evidence" value="ECO:0007669"/>
    <property type="project" value="TreeGrafter"/>
</dbReference>
<dbReference type="InterPro" id="IPR011050">
    <property type="entry name" value="Pectin_lyase_fold/virulence"/>
</dbReference>
<dbReference type="PROSITE" id="PS51233">
    <property type="entry name" value="VWFD"/>
    <property type="match status" value="1"/>
</dbReference>
<keyword evidence="4" id="KW-0677">Repeat</keyword>
<feature type="region of interest" description="Disordered" evidence="14">
    <location>
        <begin position="4561"/>
        <end position="4600"/>
    </location>
</feature>
<dbReference type="CDD" id="cd00054">
    <property type="entry name" value="EGF_CA"/>
    <property type="match status" value="1"/>
</dbReference>
<dbReference type="SUPFAM" id="SSF56436">
    <property type="entry name" value="C-type lectin-like"/>
    <property type="match status" value="1"/>
</dbReference>
<evidence type="ECO:0000313" key="22">
    <source>
        <dbReference type="EMBL" id="CAH3113006.1"/>
    </source>
</evidence>
<keyword evidence="6 15" id="KW-1133">Transmembrane helix</keyword>
<feature type="disulfide bond" evidence="12">
    <location>
        <begin position="4226"/>
        <end position="4235"/>
    </location>
</feature>
<dbReference type="Gene3D" id="2.60.40.60">
    <property type="entry name" value="Cadherins"/>
    <property type="match status" value="2"/>
</dbReference>